<keyword evidence="1" id="KW-0238">DNA-binding</keyword>
<dbReference type="Proteomes" id="UP000217790">
    <property type="component" value="Unassembled WGS sequence"/>
</dbReference>
<reference evidence="4" key="1">
    <citation type="journal article" date="2017" name="Nat. Ecol. Evol.">
        <title>Genome expansion and lineage-specific genetic innovations in the forest pathogenic fungi Armillaria.</title>
        <authorList>
            <person name="Sipos G."/>
            <person name="Prasanna A.N."/>
            <person name="Walter M.C."/>
            <person name="O'Connor E."/>
            <person name="Balint B."/>
            <person name="Krizsan K."/>
            <person name="Kiss B."/>
            <person name="Hess J."/>
            <person name="Varga T."/>
            <person name="Slot J."/>
            <person name="Riley R."/>
            <person name="Boka B."/>
            <person name="Rigling D."/>
            <person name="Barry K."/>
            <person name="Lee J."/>
            <person name="Mihaltcheva S."/>
            <person name="LaButti K."/>
            <person name="Lipzen A."/>
            <person name="Waldron R."/>
            <person name="Moloney N.M."/>
            <person name="Sperisen C."/>
            <person name="Kredics L."/>
            <person name="Vagvoelgyi C."/>
            <person name="Patrignani A."/>
            <person name="Fitzpatrick D."/>
            <person name="Nagy I."/>
            <person name="Doyle S."/>
            <person name="Anderson J.B."/>
            <person name="Grigoriev I.V."/>
            <person name="Gueldener U."/>
            <person name="Muensterkoetter M."/>
            <person name="Nagy L.G."/>
        </authorList>
    </citation>
    <scope>NUCLEOTIDE SEQUENCE [LARGE SCALE GENOMIC DNA]</scope>
    <source>
        <strain evidence="4">Ar21-2</strain>
    </source>
</reference>
<evidence type="ECO:0000313" key="3">
    <source>
        <dbReference type="EMBL" id="PBK91248.1"/>
    </source>
</evidence>
<keyword evidence="4" id="KW-1185">Reference proteome</keyword>
<dbReference type="InterPro" id="IPR006600">
    <property type="entry name" value="HTH_CenpB_DNA-bd_dom"/>
</dbReference>
<evidence type="ECO:0000259" key="2">
    <source>
        <dbReference type="Pfam" id="PF03221"/>
    </source>
</evidence>
<accession>A0A2H3DK76</accession>
<dbReference type="AlphaFoldDB" id="A0A2H3DK76"/>
<dbReference type="GO" id="GO:0003677">
    <property type="term" value="F:DNA binding"/>
    <property type="evidence" value="ECO:0007669"/>
    <property type="project" value="UniProtKB-KW"/>
</dbReference>
<organism evidence="3 4">
    <name type="scientific">Armillaria gallica</name>
    <name type="common">Bulbous honey fungus</name>
    <name type="synonym">Armillaria bulbosa</name>
    <dbReference type="NCBI Taxonomy" id="47427"/>
    <lineage>
        <taxon>Eukaryota</taxon>
        <taxon>Fungi</taxon>
        <taxon>Dikarya</taxon>
        <taxon>Basidiomycota</taxon>
        <taxon>Agaricomycotina</taxon>
        <taxon>Agaricomycetes</taxon>
        <taxon>Agaricomycetidae</taxon>
        <taxon>Agaricales</taxon>
        <taxon>Marasmiineae</taxon>
        <taxon>Physalacriaceae</taxon>
        <taxon>Armillaria</taxon>
    </lineage>
</organism>
<evidence type="ECO:0000313" key="4">
    <source>
        <dbReference type="Proteomes" id="UP000217790"/>
    </source>
</evidence>
<dbReference type="EMBL" id="KZ293662">
    <property type="protein sequence ID" value="PBK91248.1"/>
    <property type="molecule type" value="Genomic_DNA"/>
</dbReference>
<proteinExistence type="predicted"/>
<dbReference type="STRING" id="47427.A0A2H3DK76"/>
<sequence length="135" mass="15430">MACAVATYQSEQLKDPKERKGLQTICKEIKIDHRKETGHNVTLNHNMLQTLANSERKMGDFNATKSWLIKSEEDVVLQYAAELGERGFPLTHHCLKEHVDEICHVHLGDKFLIGGVSHNWMQCFLQKHADALSTY</sequence>
<dbReference type="OMA" id="HVDEICH"/>
<evidence type="ECO:0000256" key="1">
    <source>
        <dbReference type="ARBA" id="ARBA00023125"/>
    </source>
</evidence>
<dbReference type="InParanoid" id="A0A2H3DK76"/>
<feature type="domain" description="HTH CENPB-type" evidence="2">
    <location>
        <begin position="72"/>
        <end position="128"/>
    </location>
</feature>
<dbReference type="Pfam" id="PF03221">
    <property type="entry name" value="HTH_Tnp_Tc5"/>
    <property type="match status" value="1"/>
</dbReference>
<gene>
    <name evidence="3" type="ORF">ARMGADRAFT_932858</name>
</gene>
<protein>
    <recommendedName>
        <fullName evidence="2">HTH CENPB-type domain-containing protein</fullName>
    </recommendedName>
</protein>
<name>A0A2H3DK76_ARMGA</name>
<dbReference type="OrthoDB" id="2668963at2759"/>